<reference evidence="1 2" key="1">
    <citation type="journal article" date="2021" name="MBio">
        <title>Poor Competitiveness of Bradyrhizobium in Pigeon Pea Root Colonization in Indian Soils.</title>
        <authorList>
            <person name="Chalasani D."/>
            <person name="Basu A."/>
            <person name="Pullabhotla S.V.S.R.N."/>
            <person name="Jorrin B."/>
            <person name="Neal A.L."/>
            <person name="Poole P.S."/>
            <person name="Podile A.R."/>
            <person name="Tkacz A."/>
        </authorList>
    </citation>
    <scope>NUCLEOTIDE SEQUENCE [LARGE SCALE GENOMIC DNA]</scope>
    <source>
        <strain evidence="1 2">HU56</strain>
    </source>
</reference>
<sequence length="87" mass="9207">MPTDGSPIVDAAVLAGRFGLTPDLLLDHLRRGFVRSRVEIGAGDDAGKRRLSVRIGNRVWIAIVNENGCVLSEEMQYSGMAPGGGLG</sequence>
<protein>
    <submittedName>
        <fullName evidence="1">Uncharacterized protein</fullName>
    </submittedName>
</protein>
<keyword evidence="2" id="KW-1185">Reference proteome</keyword>
<organism evidence="1 2">
    <name type="scientific">Rhizobium mesosinicum</name>
    <dbReference type="NCBI Taxonomy" id="335017"/>
    <lineage>
        <taxon>Bacteria</taxon>
        <taxon>Pseudomonadati</taxon>
        <taxon>Pseudomonadota</taxon>
        <taxon>Alphaproteobacteria</taxon>
        <taxon>Hyphomicrobiales</taxon>
        <taxon>Rhizobiaceae</taxon>
        <taxon>Rhizobium/Agrobacterium group</taxon>
        <taxon>Rhizobium</taxon>
    </lineage>
</organism>
<dbReference type="Pfam" id="PF20132">
    <property type="entry name" value="DUF6522"/>
    <property type="match status" value="1"/>
</dbReference>
<gene>
    <name evidence="1" type="ORF">JNB85_08850</name>
</gene>
<name>A0ABS7GS31_9HYPH</name>
<dbReference type="Proteomes" id="UP000717752">
    <property type="component" value="Unassembled WGS sequence"/>
</dbReference>
<evidence type="ECO:0000313" key="2">
    <source>
        <dbReference type="Proteomes" id="UP000717752"/>
    </source>
</evidence>
<evidence type="ECO:0000313" key="1">
    <source>
        <dbReference type="EMBL" id="MBW9052516.1"/>
    </source>
</evidence>
<dbReference type="InterPro" id="IPR045389">
    <property type="entry name" value="DUF6522"/>
</dbReference>
<proteinExistence type="predicted"/>
<accession>A0ABS7GS31</accession>
<dbReference type="EMBL" id="JAEUAK010000003">
    <property type="protein sequence ID" value="MBW9052516.1"/>
    <property type="molecule type" value="Genomic_DNA"/>
</dbReference>
<comment type="caution">
    <text evidence="1">The sequence shown here is derived from an EMBL/GenBank/DDBJ whole genome shotgun (WGS) entry which is preliminary data.</text>
</comment>